<feature type="non-terminal residue" evidence="1">
    <location>
        <position position="1"/>
    </location>
</feature>
<protein>
    <submittedName>
        <fullName evidence="1">POLX protein</fullName>
    </submittedName>
</protein>
<evidence type="ECO:0000313" key="1">
    <source>
        <dbReference type="EMBL" id="KAG5318167.1"/>
    </source>
</evidence>
<accession>A0A836EBZ2</accession>
<name>A0A836EBZ2_9HYME</name>
<keyword evidence="2" id="KW-1185">Reference proteome</keyword>
<dbReference type="AlphaFoldDB" id="A0A836EBZ2"/>
<comment type="caution">
    <text evidence="1">The sequence shown here is derived from an EMBL/GenBank/DDBJ whole genome shotgun (WGS) entry which is preliminary data.</text>
</comment>
<dbReference type="Proteomes" id="UP000668214">
    <property type="component" value="Unassembled WGS sequence"/>
</dbReference>
<proteinExistence type="predicted"/>
<gene>
    <name evidence="1" type="primary">Polx_4</name>
    <name evidence="1" type="ORF">G6Z78_0002788</name>
</gene>
<dbReference type="PANTHER" id="PTHR11439">
    <property type="entry name" value="GAG-POL-RELATED RETROTRANSPOSON"/>
    <property type="match status" value="1"/>
</dbReference>
<dbReference type="EMBL" id="JAANIA010002031">
    <property type="protein sequence ID" value="KAG5318167.1"/>
    <property type="molecule type" value="Genomic_DNA"/>
</dbReference>
<dbReference type="CDD" id="cd09272">
    <property type="entry name" value="RNase_HI_RT_Ty1"/>
    <property type="match status" value="1"/>
</dbReference>
<reference evidence="1" key="1">
    <citation type="submission" date="2020-02" db="EMBL/GenBank/DDBJ databases">
        <title>Relaxed selection underlies rapid genomic changes in the transitions from sociality to social parasitism in ants.</title>
        <authorList>
            <person name="Bi X."/>
        </authorList>
    </citation>
    <scope>NUCLEOTIDE SEQUENCE</scope>
    <source>
        <strain evidence="1">BGI-DK2014c</strain>
        <tissue evidence="1">Whole body</tissue>
    </source>
</reference>
<evidence type="ECO:0000313" key="2">
    <source>
        <dbReference type="Proteomes" id="UP000668214"/>
    </source>
</evidence>
<feature type="non-terminal residue" evidence="1">
    <location>
        <position position="232"/>
    </location>
</feature>
<sequence>MIDSKPVTTPISQGAKLARNEAIDSTRVKEPYRELVGALMYLSVCTRPDIAHAASYLSQFNNCHGSDHWTAAKRVLRYLKGTRDVGLVYGKTSDPLTGYQRTVALSSMEAEYMAISDATKEAVHLRSFILELSPGSNGKITLYSDNIGAIKLAENPVFHNRSKHIDVRHHFVRGIVDNGEIELSYESTEDMAADILTKGLPGPKHRKCVKSLGLSCDYMRTDSVQNCIEGKY</sequence>
<dbReference type="PANTHER" id="PTHR11439:SF483">
    <property type="entry name" value="PEPTIDE SYNTHASE GLIP-LIKE, PUTATIVE (AFU_ORTHOLOGUE AFUA_3G12920)-RELATED"/>
    <property type="match status" value="1"/>
</dbReference>
<organism evidence="1 2">
    <name type="scientific">Pseudoatta argentina</name>
    <dbReference type="NCBI Taxonomy" id="621737"/>
    <lineage>
        <taxon>Eukaryota</taxon>
        <taxon>Metazoa</taxon>
        <taxon>Ecdysozoa</taxon>
        <taxon>Arthropoda</taxon>
        <taxon>Hexapoda</taxon>
        <taxon>Insecta</taxon>
        <taxon>Pterygota</taxon>
        <taxon>Neoptera</taxon>
        <taxon>Endopterygota</taxon>
        <taxon>Hymenoptera</taxon>
        <taxon>Apocrita</taxon>
        <taxon>Aculeata</taxon>
        <taxon>Formicoidea</taxon>
        <taxon>Formicidae</taxon>
        <taxon>Myrmicinae</taxon>
        <taxon>Pseudoatta</taxon>
    </lineage>
</organism>